<dbReference type="PROSITE" id="PS51698">
    <property type="entry name" value="U_BOX"/>
    <property type="match status" value="1"/>
</dbReference>
<feature type="domain" description="U-box" evidence="6">
    <location>
        <begin position="4"/>
        <end position="37"/>
    </location>
</feature>
<name>A0A6A2XB01_HIBSY</name>
<proteinExistence type="predicted"/>
<organism evidence="7 8">
    <name type="scientific">Hibiscus syriacus</name>
    <name type="common">Rose of Sharon</name>
    <dbReference type="NCBI Taxonomy" id="106335"/>
    <lineage>
        <taxon>Eukaryota</taxon>
        <taxon>Viridiplantae</taxon>
        <taxon>Streptophyta</taxon>
        <taxon>Embryophyta</taxon>
        <taxon>Tracheophyta</taxon>
        <taxon>Spermatophyta</taxon>
        <taxon>Magnoliopsida</taxon>
        <taxon>eudicotyledons</taxon>
        <taxon>Gunneridae</taxon>
        <taxon>Pentapetalae</taxon>
        <taxon>rosids</taxon>
        <taxon>malvids</taxon>
        <taxon>Malvales</taxon>
        <taxon>Malvaceae</taxon>
        <taxon>Malvoideae</taxon>
        <taxon>Hibiscus</taxon>
    </lineage>
</organism>
<sequence>MTTQLPDDFKCPISLEIMSDPVTLPSGHTFDRLSIQRLAFSPKPSYLFWPLHRPPIETKLNSLTQLARLTKHDSGLRRKLTEWGAAPAVLRCVDSDDLNLQEKALSLLLNLSLDDDKVGLVAEGAINRVVKVLRLGSPDCRAIAATIITSLAVVEVNKATIGAYPDAIQALVGF</sequence>
<keyword evidence="5" id="KW-0833">Ubl conjugation pathway</keyword>
<dbReference type="SUPFAM" id="SSF48371">
    <property type="entry name" value="ARM repeat"/>
    <property type="match status" value="1"/>
</dbReference>
<dbReference type="SMART" id="SM00504">
    <property type="entry name" value="Ubox"/>
    <property type="match status" value="1"/>
</dbReference>
<evidence type="ECO:0000313" key="8">
    <source>
        <dbReference type="Proteomes" id="UP000436088"/>
    </source>
</evidence>
<dbReference type="AlphaFoldDB" id="A0A6A2XB01"/>
<dbReference type="GO" id="GO:0016567">
    <property type="term" value="P:protein ubiquitination"/>
    <property type="evidence" value="ECO:0007669"/>
    <property type="project" value="UniProtKB-UniPathway"/>
</dbReference>
<protein>
    <recommendedName>
        <fullName evidence="3">RING-type E3 ubiquitin transferase</fullName>
        <ecNumber evidence="3">2.3.2.27</ecNumber>
    </recommendedName>
</protein>
<dbReference type="SUPFAM" id="SSF57850">
    <property type="entry name" value="RING/U-box"/>
    <property type="match status" value="1"/>
</dbReference>
<dbReference type="GO" id="GO:0061630">
    <property type="term" value="F:ubiquitin protein ligase activity"/>
    <property type="evidence" value="ECO:0007669"/>
    <property type="project" value="UniProtKB-EC"/>
</dbReference>
<dbReference type="EC" id="2.3.2.27" evidence="3"/>
<dbReference type="UniPathway" id="UPA00143"/>
<comment type="pathway">
    <text evidence="2">Protein modification; protein ubiquitination.</text>
</comment>
<dbReference type="EMBL" id="VEPZ02001648">
    <property type="protein sequence ID" value="KAE8664495.1"/>
    <property type="molecule type" value="Genomic_DNA"/>
</dbReference>
<reference evidence="7" key="1">
    <citation type="submission" date="2019-09" db="EMBL/GenBank/DDBJ databases">
        <title>Draft genome information of white flower Hibiscus syriacus.</title>
        <authorList>
            <person name="Kim Y.-M."/>
        </authorList>
    </citation>
    <scope>NUCLEOTIDE SEQUENCE [LARGE SCALE GENOMIC DNA]</scope>
    <source>
        <strain evidence="7">YM2019G1</strain>
    </source>
</reference>
<comment type="caution">
    <text evidence="7">The sequence shown here is derived from an EMBL/GenBank/DDBJ whole genome shotgun (WGS) entry which is preliminary data.</text>
</comment>
<dbReference type="PANTHER" id="PTHR23315:SF112">
    <property type="entry name" value="U-BOX DOMAIN-CONTAINING PROTEIN 8"/>
    <property type="match status" value="1"/>
</dbReference>
<dbReference type="Gene3D" id="1.25.10.10">
    <property type="entry name" value="Leucine-rich Repeat Variant"/>
    <property type="match status" value="1"/>
</dbReference>
<gene>
    <name evidence="7" type="ORF">F3Y22_tig00112762pilonHSYRG00117</name>
</gene>
<dbReference type="Proteomes" id="UP000436088">
    <property type="component" value="Unassembled WGS sequence"/>
</dbReference>
<dbReference type="PANTHER" id="PTHR23315">
    <property type="entry name" value="U BOX DOMAIN-CONTAINING"/>
    <property type="match status" value="1"/>
</dbReference>
<evidence type="ECO:0000313" key="7">
    <source>
        <dbReference type="EMBL" id="KAE8664495.1"/>
    </source>
</evidence>
<evidence type="ECO:0000256" key="1">
    <source>
        <dbReference type="ARBA" id="ARBA00000900"/>
    </source>
</evidence>
<evidence type="ECO:0000256" key="4">
    <source>
        <dbReference type="ARBA" id="ARBA00022679"/>
    </source>
</evidence>
<evidence type="ECO:0000256" key="3">
    <source>
        <dbReference type="ARBA" id="ARBA00012483"/>
    </source>
</evidence>
<dbReference type="Pfam" id="PF04564">
    <property type="entry name" value="U-box"/>
    <property type="match status" value="1"/>
</dbReference>
<dbReference type="Gene3D" id="3.30.40.10">
    <property type="entry name" value="Zinc/RING finger domain, C3HC4 (zinc finger)"/>
    <property type="match status" value="1"/>
</dbReference>
<accession>A0A6A2XB01</accession>
<evidence type="ECO:0000256" key="2">
    <source>
        <dbReference type="ARBA" id="ARBA00004906"/>
    </source>
</evidence>
<dbReference type="InterPro" id="IPR013083">
    <property type="entry name" value="Znf_RING/FYVE/PHD"/>
</dbReference>
<evidence type="ECO:0000259" key="6">
    <source>
        <dbReference type="PROSITE" id="PS51698"/>
    </source>
</evidence>
<dbReference type="InterPro" id="IPR011989">
    <property type="entry name" value="ARM-like"/>
</dbReference>
<keyword evidence="8" id="KW-1185">Reference proteome</keyword>
<comment type="catalytic activity">
    <reaction evidence="1">
        <text>S-ubiquitinyl-[E2 ubiquitin-conjugating enzyme]-L-cysteine + [acceptor protein]-L-lysine = [E2 ubiquitin-conjugating enzyme]-L-cysteine + N(6)-ubiquitinyl-[acceptor protein]-L-lysine.</text>
        <dbReference type="EC" id="2.3.2.27"/>
    </reaction>
</comment>
<dbReference type="InterPro" id="IPR016024">
    <property type="entry name" value="ARM-type_fold"/>
</dbReference>
<evidence type="ECO:0000256" key="5">
    <source>
        <dbReference type="ARBA" id="ARBA00022786"/>
    </source>
</evidence>
<dbReference type="InterPro" id="IPR003613">
    <property type="entry name" value="Ubox_domain"/>
</dbReference>
<keyword evidence="4" id="KW-0808">Transferase</keyword>